<keyword evidence="1" id="KW-0732">Signal</keyword>
<dbReference type="RefSeq" id="WP_313982393.1">
    <property type="nucleotide sequence ID" value="NZ_JASJOS010000009.1"/>
</dbReference>
<feature type="signal peptide" evidence="1">
    <location>
        <begin position="1"/>
        <end position="23"/>
    </location>
</feature>
<organism evidence="2 3">
    <name type="scientific">Xanthocytophaga flava</name>
    <dbReference type="NCBI Taxonomy" id="3048013"/>
    <lineage>
        <taxon>Bacteria</taxon>
        <taxon>Pseudomonadati</taxon>
        <taxon>Bacteroidota</taxon>
        <taxon>Cytophagia</taxon>
        <taxon>Cytophagales</taxon>
        <taxon>Rhodocytophagaceae</taxon>
        <taxon>Xanthocytophaga</taxon>
    </lineage>
</organism>
<dbReference type="AlphaFoldDB" id="A0AAE3QQD0"/>
<proteinExistence type="predicted"/>
<accession>A0AAE3QQD0</accession>
<dbReference type="PROSITE" id="PS51257">
    <property type="entry name" value="PROKAR_LIPOPROTEIN"/>
    <property type="match status" value="1"/>
</dbReference>
<gene>
    <name evidence="2" type="ORF">QNI16_20835</name>
</gene>
<sequence>MKLTSTFSVLAVVALLISGCAKDDEVARDFSKFPVISYDPAQLKSEYTMNDSITLSITVTDQGKGKIESFKLTLHSDSTSLSNNGPYVEQTLVPSASSFTYVLKDKVSTVIEKTRSYIPPSTTKTVALRFFTNHENAEENGFIYTVNPIFIKIKN</sequence>
<feature type="chain" id="PRO_5041935472" description="DUF1735 domain-containing protein" evidence="1">
    <location>
        <begin position="24"/>
        <end position="155"/>
    </location>
</feature>
<evidence type="ECO:0000313" key="3">
    <source>
        <dbReference type="Proteomes" id="UP001241110"/>
    </source>
</evidence>
<evidence type="ECO:0000256" key="1">
    <source>
        <dbReference type="SAM" id="SignalP"/>
    </source>
</evidence>
<reference evidence="2" key="1">
    <citation type="submission" date="2023-05" db="EMBL/GenBank/DDBJ databases">
        <authorList>
            <person name="Zhang X."/>
        </authorList>
    </citation>
    <scope>NUCLEOTIDE SEQUENCE</scope>
    <source>
        <strain evidence="2">YF14B1</strain>
    </source>
</reference>
<dbReference type="Proteomes" id="UP001241110">
    <property type="component" value="Unassembled WGS sequence"/>
</dbReference>
<protein>
    <recommendedName>
        <fullName evidence="4">DUF1735 domain-containing protein</fullName>
    </recommendedName>
</protein>
<name>A0AAE3QQD0_9BACT</name>
<evidence type="ECO:0008006" key="4">
    <source>
        <dbReference type="Google" id="ProtNLM"/>
    </source>
</evidence>
<dbReference type="EMBL" id="JASJOS010000009">
    <property type="protein sequence ID" value="MDJ1482961.1"/>
    <property type="molecule type" value="Genomic_DNA"/>
</dbReference>
<comment type="caution">
    <text evidence="2">The sequence shown here is derived from an EMBL/GenBank/DDBJ whole genome shotgun (WGS) entry which is preliminary data.</text>
</comment>
<evidence type="ECO:0000313" key="2">
    <source>
        <dbReference type="EMBL" id="MDJ1482961.1"/>
    </source>
</evidence>